<dbReference type="PANTHER" id="PTHR21386:SF0">
    <property type="entry name" value="PROTEIN INSCUTEABLE HOMOLOG"/>
    <property type="match status" value="1"/>
</dbReference>
<dbReference type="AlphaFoldDB" id="A0A3P7JQJ7"/>
<evidence type="ECO:0000313" key="3">
    <source>
        <dbReference type="Proteomes" id="UP000267027"/>
    </source>
</evidence>
<gene>
    <name evidence="2" type="ORF">ACOC_LOCUS7847</name>
</gene>
<dbReference type="GO" id="GO:0000132">
    <property type="term" value="P:establishment of mitotic spindle orientation"/>
    <property type="evidence" value="ECO:0007669"/>
    <property type="project" value="TreeGrafter"/>
</dbReference>
<dbReference type="EMBL" id="UYYA01004084">
    <property type="protein sequence ID" value="VDM59432.1"/>
    <property type="molecule type" value="Genomic_DNA"/>
</dbReference>
<dbReference type="STRING" id="334426.A0A3P7JQJ7"/>
<proteinExistence type="predicted"/>
<organism evidence="2 3">
    <name type="scientific">Angiostrongylus costaricensis</name>
    <name type="common">Nematode worm</name>
    <dbReference type="NCBI Taxonomy" id="334426"/>
    <lineage>
        <taxon>Eukaryota</taxon>
        <taxon>Metazoa</taxon>
        <taxon>Ecdysozoa</taxon>
        <taxon>Nematoda</taxon>
        <taxon>Chromadorea</taxon>
        <taxon>Rhabditida</taxon>
        <taxon>Rhabditina</taxon>
        <taxon>Rhabditomorpha</taxon>
        <taxon>Strongyloidea</taxon>
        <taxon>Metastrongylidae</taxon>
        <taxon>Angiostrongylus</taxon>
    </lineage>
</organism>
<dbReference type="GO" id="GO:0008093">
    <property type="term" value="F:cytoskeletal anchor activity"/>
    <property type="evidence" value="ECO:0007669"/>
    <property type="project" value="TreeGrafter"/>
</dbReference>
<dbReference type="Gene3D" id="1.25.10.10">
    <property type="entry name" value="Leucine-rich Repeat Variant"/>
    <property type="match status" value="1"/>
</dbReference>
<dbReference type="GO" id="GO:0009786">
    <property type="term" value="P:regulation of asymmetric cell division"/>
    <property type="evidence" value="ECO:0007669"/>
    <property type="project" value="TreeGrafter"/>
</dbReference>
<dbReference type="PANTHER" id="PTHR21386">
    <property type="entry name" value="INSCUTEABLE"/>
    <property type="match status" value="1"/>
</dbReference>
<dbReference type="InterPro" id="IPR011989">
    <property type="entry name" value="ARM-like"/>
</dbReference>
<dbReference type="OrthoDB" id="5796379at2759"/>
<evidence type="ECO:0000313" key="2">
    <source>
        <dbReference type="EMBL" id="VDM59432.1"/>
    </source>
</evidence>
<dbReference type="GO" id="GO:0045179">
    <property type="term" value="C:apical cortex"/>
    <property type="evidence" value="ECO:0007669"/>
    <property type="project" value="TreeGrafter"/>
</dbReference>
<dbReference type="InterPro" id="IPR016024">
    <property type="entry name" value="ARM-type_fold"/>
</dbReference>
<protein>
    <recommendedName>
        <fullName evidence="1">Protein inscuteable homologue C-terminal domain-containing protein</fullName>
    </recommendedName>
</protein>
<name>A0A3P7JQJ7_ANGCS</name>
<dbReference type="GO" id="GO:0008356">
    <property type="term" value="P:asymmetric cell division"/>
    <property type="evidence" value="ECO:0007669"/>
    <property type="project" value="InterPro"/>
</dbReference>
<dbReference type="GO" id="GO:0045176">
    <property type="term" value="P:apical protein localization"/>
    <property type="evidence" value="ECO:0007669"/>
    <property type="project" value="TreeGrafter"/>
</dbReference>
<dbReference type="SUPFAM" id="SSF48371">
    <property type="entry name" value="ARM repeat"/>
    <property type="match status" value="1"/>
</dbReference>
<keyword evidence="3" id="KW-1185">Reference proteome</keyword>
<dbReference type="InterPro" id="IPR039921">
    <property type="entry name" value="Inscuteable"/>
</dbReference>
<dbReference type="Proteomes" id="UP000267027">
    <property type="component" value="Unassembled WGS sequence"/>
</dbReference>
<dbReference type="InterPro" id="IPR045789">
    <property type="entry name" value="Insc_C"/>
</dbReference>
<feature type="domain" description="Protein inscuteable homologue C-terminal" evidence="1">
    <location>
        <begin position="81"/>
        <end position="203"/>
    </location>
</feature>
<sequence>MTECSNKDRLVLIALEHFIHLVLFGDELCLEAIQCGGLNSVLKLVRQPSTPSDTRQLLLRALALGGQEVVLSHLASSSIPSSIEAAGVLTQLTSPQRTFIQLQNLDSVLIRLLDLVDICNTGETLLLVSAALANTSLQDPCAIDLLYRQNAIVRLINAFNRHDCSTIFVQEQIVTILCRLAARRYEEAIISQGAVPVLLEMLTVTDGNHSDYCKRIRYKVGTY</sequence>
<reference evidence="2 3" key="1">
    <citation type="submission" date="2018-11" db="EMBL/GenBank/DDBJ databases">
        <authorList>
            <consortium name="Pathogen Informatics"/>
        </authorList>
    </citation>
    <scope>NUCLEOTIDE SEQUENCE [LARGE SCALE GENOMIC DNA]</scope>
    <source>
        <strain evidence="2 3">Costa Rica</strain>
    </source>
</reference>
<dbReference type="Pfam" id="PF19427">
    <property type="entry name" value="Insc_C"/>
    <property type="match status" value="1"/>
</dbReference>
<evidence type="ECO:0000259" key="1">
    <source>
        <dbReference type="Pfam" id="PF19427"/>
    </source>
</evidence>
<accession>A0A3P7JQJ7</accession>